<name>A0A372M678_9ACTN</name>
<sequence>MGVGESVARFVRWVGSYVPMVVLVLLCVLPWDFGWPAAGVWAWYGGVLVTVVALTTWLHKVRGLPLPLLRSPWSVEDVAGELGRDEVPRLIFPVRYREGRLPYFLLAPGPVLVLTDRRVLAFRCARATWRIEERMWRDDTLELAPGEGGDLELLVREGEVVGLRVHFAYRADLGHWVRKLRHGEG</sequence>
<keyword evidence="3" id="KW-1185">Reference proteome</keyword>
<dbReference type="AlphaFoldDB" id="A0A372M678"/>
<evidence type="ECO:0008006" key="4">
    <source>
        <dbReference type="Google" id="ProtNLM"/>
    </source>
</evidence>
<organism evidence="2 3">
    <name type="scientific">Streptomyces triticagri</name>
    <dbReference type="NCBI Taxonomy" id="2293568"/>
    <lineage>
        <taxon>Bacteria</taxon>
        <taxon>Bacillati</taxon>
        <taxon>Actinomycetota</taxon>
        <taxon>Actinomycetes</taxon>
        <taxon>Kitasatosporales</taxon>
        <taxon>Streptomycetaceae</taxon>
        <taxon>Streptomyces</taxon>
    </lineage>
</organism>
<keyword evidence="1" id="KW-0472">Membrane</keyword>
<feature type="transmembrane region" description="Helical" evidence="1">
    <location>
        <begin position="12"/>
        <end position="31"/>
    </location>
</feature>
<evidence type="ECO:0000256" key="1">
    <source>
        <dbReference type="SAM" id="Phobius"/>
    </source>
</evidence>
<reference evidence="2 3" key="1">
    <citation type="submission" date="2018-08" db="EMBL/GenBank/DDBJ databases">
        <title>Isolation, diversity and antifungal activity of Actinobacteria from wheat.</title>
        <authorList>
            <person name="Han C."/>
        </authorList>
    </citation>
    <scope>NUCLEOTIDE SEQUENCE [LARGE SCALE GENOMIC DNA]</scope>
    <source>
        <strain evidence="2 3">NEAU-YY421</strain>
    </source>
</reference>
<gene>
    <name evidence="2" type="ORF">DY218_14150</name>
</gene>
<feature type="transmembrane region" description="Helical" evidence="1">
    <location>
        <begin position="37"/>
        <end position="58"/>
    </location>
</feature>
<keyword evidence="1" id="KW-0812">Transmembrane</keyword>
<keyword evidence="1" id="KW-1133">Transmembrane helix</keyword>
<dbReference type="Proteomes" id="UP000263094">
    <property type="component" value="Unassembled WGS sequence"/>
</dbReference>
<accession>A0A372M678</accession>
<evidence type="ECO:0000313" key="2">
    <source>
        <dbReference type="EMBL" id="RFU86045.1"/>
    </source>
</evidence>
<protein>
    <recommendedName>
        <fullName evidence="4">PH domain-containing protein</fullName>
    </recommendedName>
</protein>
<proteinExistence type="predicted"/>
<evidence type="ECO:0000313" key="3">
    <source>
        <dbReference type="Proteomes" id="UP000263094"/>
    </source>
</evidence>
<dbReference type="EMBL" id="QUAK01000076">
    <property type="protein sequence ID" value="RFU86045.1"/>
    <property type="molecule type" value="Genomic_DNA"/>
</dbReference>
<comment type="caution">
    <text evidence="2">The sequence shown here is derived from an EMBL/GenBank/DDBJ whole genome shotgun (WGS) entry which is preliminary data.</text>
</comment>